<sequence length="141" mass="15034">MAFICTVPFTTRPMETIPALAQSLIVLNSVREAERGLMGSIVPCRVNDLSSVLSGMWLGAEGGAIQIVVMIYATKPSGSTGVVGKVEEGTRFAEKISQWRCVFSSRPRIDGSLAPSALSTGASFRAFDPWNVAIVLLDSLV</sequence>
<dbReference type="Proteomes" id="UP000249057">
    <property type="component" value="Unassembled WGS sequence"/>
</dbReference>
<accession>A0ACD1G5E5</accession>
<evidence type="ECO:0000313" key="2">
    <source>
        <dbReference type="Proteomes" id="UP000249057"/>
    </source>
</evidence>
<protein>
    <submittedName>
        <fullName evidence="1">Uncharacterized protein</fullName>
    </submittedName>
</protein>
<keyword evidence="2" id="KW-1185">Reference proteome</keyword>
<name>A0ACD1G5E5_9EURO</name>
<organism evidence="1 2">
    <name type="scientific">Aspergillus brunneoviolaceus CBS 621.78</name>
    <dbReference type="NCBI Taxonomy" id="1450534"/>
    <lineage>
        <taxon>Eukaryota</taxon>
        <taxon>Fungi</taxon>
        <taxon>Dikarya</taxon>
        <taxon>Ascomycota</taxon>
        <taxon>Pezizomycotina</taxon>
        <taxon>Eurotiomycetes</taxon>
        <taxon>Eurotiomycetidae</taxon>
        <taxon>Eurotiales</taxon>
        <taxon>Aspergillaceae</taxon>
        <taxon>Aspergillus</taxon>
        <taxon>Aspergillus subgen. Circumdati</taxon>
    </lineage>
</organism>
<dbReference type="EMBL" id="KZ825353">
    <property type="protein sequence ID" value="RAH44488.1"/>
    <property type="molecule type" value="Genomic_DNA"/>
</dbReference>
<proteinExistence type="predicted"/>
<gene>
    <name evidence="1" type="ORF">BO95DRAFT_173875</name>
</gene>
<evidence type="ECO:0000313" key="1">
    <source>
        <dbReference type="EMBL" id="RAH44488.1"/>
    </source>
</evidence>
<reference evidence="1" key="1">
    <citation type="submission" date="2018-02" db="EMBL/GenBank/DDBJ databases">
        <title>The genomes of Aspergillus section Nigri reveals drivers in fungal speciation.</title>
        <authorList>
            <consortium name="DOE Joint Genome Institute"/>
            <person name="Vesth T.C."/>
            <person name="Nybo J."/>
            <person name="Theobald S."/>
            <person name="Brandl J."/>
            <person name="Frisvad J.C."/>
            <person name="Nielsen K.F."/>
            <person name="Lyhne E.K."/>
            <person name="Kogle M.E."/>
            <person name="Kuo A."/>
            <person name="Riley R."/>
            <person name="Clum A."/>
            <person name="Nolan M."/>
            <person name="Lipzen A."/>
            <person name="Salamov A."/>
            <person name="Henrissat B."/>
            <person name="Wiebenga A."/>
            <person name="De vries R.P."/>
            <person name="Grigoriev I.V."/>
            <person name="Mortensen U.H."/>
            <person name="Andersen M.R."/>
            <person name="Baker S.E."/>
        </authorList>
    </citation>
    <scope>NUCLEOTIDE SEQUENCE</scope>
    <source>
        <strain evidence="1">CBS 621.78</strain>
    </source>
</reference>